<comment type="caution">
    <text evidence="2">The sequence shown here is derived from an EMBL/GenBank/DDBJ whole genome shotgun (WGS) entry which is preliminary data.</text>
</comment>
<reference evidence="2 3" key="2">
    <citation type="submission" date="2018-03" db="EMBL/GenBank/DDBJ databases">
        <title>The ancient ancestry and fast evolution of plastids.</title>
        <authorList>
            <person name="Moore K.R."/>
            <person name="Magnabosco C."/>
            <person name="Momper L."/>
            <person name="Gold D.A."/>
            <person name="Bosak T."/>
            <person name="Fournier G.P."/>
        </authorList>
    </citation>
    <scope>NUCLEOTIDE SEQUENCE [LARGE SCALE GENOMIC DNA]</scope>
    <source>
        <strain evidence="2 3">ULC18</strain>
    </source>
</reference>
<evidence type="ECO:0000313" key="2">
    <source>
        <dbReference type="EMBL" id="PSB31008.1"/>
    </source>
</evidence>
<keyword evidence="3" id="KW-1185">Reference proteome</keyword>
<accession>A0A2T1EE82</accession>
<gene>
    <name evidence="2" type="ORF">C7B82_07770</name>
</gene>
<dbReference type="EMBL" id="PVWK01000043">
    <property type="protein sequence ID" value="PSB31008.1"/>
    <property type="molecule type" value="Genomic_DNA"/>
</dbReference>
<feature type="coiled-coil region" evidence="1">
    <location>
        <begin position="1700"/>
        <end position="1754"/>
    </location>
</feature>
<name>A0A2T1EE82_9CYAN</name>
<reference evidence="3" key="1">
    <citation type="submission" date="2018-02" db="EMBL/GenBank/DDBJ databases">
        <authorList>
            <person name="Moore K."/>
            <person name="Momper L."/>
        </authorList>
    </citation>
    <scope>NUCLEOTIDE SEQUENCE [LARGE SCALE GENOMIC DNA]</scope>
    <source>
        <strain evidence="3">ULC18</strain>
    </source>
</reference>
<organism evidence="2 3">
    <name type="scientific">Stenomitos frigidus ULC18</name>
    <dbReference type="NCBI Taxonomy" id="2107698"/>
    <lineage>
        <taxon>Bacteria</taxon>
        <taxon>Bacillati</taxon>
        <taxon>Cyanobacteriota</taxon>
        <taxon>Cyanophyceae</taxon>
        <taxon>Leptolyngbyales</taxon>
        <taxon>Leptolyngbyaceae</taxon>
        <taxon>Stenomitos</taxon>
    </lineage>
</organism>
<evidence type="ECO:0000256" key="1">
    <source>
        <dbReference type="SAM" id="Coils"/>
    </source>
</evidence>
<keyword evidence="1" id="KW-0175">Coiled coil</keyword>
<protein>
    <submittedName>
        <fullName evidence="2">Uncharacterized protein</fullName>
    </submittedName>
</protein>
<evidence type="ECO:0000313" key="3">
    <source>
        <dbReference type="Proteomes" id="UP000239576"/>
    </source>
</evidence>
<feature type="coiled-coil region" evidence="1">
    <location>
        <begin position="1379"/>
        <end position="1409"/>
    </location>
</feature>
<sequence length="1811" mass="205678">MLLNQLVRINEAGIVADSVNFSLMEQPETNQKLCEGFVFNYDKDKPEESTVGVLEALRSSYDSRSHANVHLLVQQYGKGKSHFAVAIANYFSTSADSPEVQGILTAIENAAGRNSPIAQRLQSYKKYGRHLVVCLSGDRAGDIRKQFLQSLLKALAAEGITDSIAQHICSEPLNYLQGLYANPRERERAEAYLESIGSPDGDLDSITQQLRKSNSAVISTLKDLAKHLVGFVPDWNINIDLEEILKDLITTHCSGENPRFQGVLILFDELNFYLQNWAKDPIGAGGTALQNITNICEAYKSKIALLSFTQIDPAMGVGIPAGSLDDHKRLVSRLAPKGSTYTKVASSLELVLDNLLIQEKDTPAWDSFCTTWNNTLLAETNNAYEKRTTSYRQKGWSRNDFHQILTIGCFPLHPLTAYLLCNLSFTVDRTALQFIKKEVKAFIQNQPLTLEQADSRLNFIYPIALVDTFLENFANDSNYSKYKEAYSAVAGSDDPHEALVLKALFLYHASSGRLTKDDRESHEEVLATLTGLSALAIKAALNKLMTTRDVIYYKPEVKLYRFWAGIAPTGIEKEIENEIREKKEEASIEQVAAYCRTQIESFLGSRTLAAKHFVDQNKLVAEDWKFEYKVYTIDSFSRALSSDQTLRSTEEQGILAFVVAETQADLQDFRRRIDALLANSPIRARIAVAIPSDETGELATALLKIKTLKNKEVAERRGLGQAYDELLNRWQEQVSTQASNLLKSCTYHCVGVERIPPQEREPQRVISVLLENLYPFVPPIEGVDKLRANHVVGRKVVSFVARQLLADNLTAPLPDNTYGFVDSVFVTRWKLLKKTSRTYTAQVPENERLRAAWDLISTMADLGEQSEKIIDLQKIWKALSAPPYGYSEYNFTMLLAGWLSYHRKEVSLKGNATILAAGRRGSASVTVETKSLKDWSQTNILEKPDEFVKKWIVTGNAKLIRRKKVLPPTQPQSPLNHSQAEQYLLAVETYLETGEPDPTEIGSVTKTRDQVYAGFTRISEWFQPVEVAERLAEAEPLATILEIYPKLLSAPPALVLRDDIISVQPTLQQRDRQAQTLQAVSEKIEQLIDAQSERSESVSTEEACGAYKGEVQRLLAQLTQVSSLPPHLTDTLRYSLQTADRRLLELKEAAKVRDCLSQIHNRYMSLGNSPTQQDYLLTREAIEALARATPTVKQDETYEQTLLDLNQAYNALAQQVEIWEEQSIGLVSPEQIHALKGEINGRQYRFTEESSKQKIVKLLEYLDRELSVGRNRDEAVKAIKATLSTANRKLERIRDVASNRLPEAFQSYQELIETRLAAVDSTIDIEEYQQELEGFKVKGRSALISEGFAKIYSLELRRLEDYTRLKTRLQQLLDFIAGHEEFTDVKANLEQALQTLEIRQIELQAIQQEQQRKSDDDKIIRFIRSKYRLPATNTIQSLENGIKEIQNYQSKLYEPEPVASEIEQIVQTLQDRIVNQIRTLNGLRDRLHSIVALKDLEQVQTEYARLEFAFKDSSEYVDYQLLQQQFQPLRDDLEKLQVLEALSQQSYSISSCHKALSTIHSEQITLNHLDRFRQKLAELEGNLQHKVQTYTQELDDFEHRSKHLVSAKEAQMLHEELLKQSARYAQSESSDRYEALSTNIRLLIELLQISEAESKTLEACQSQREKLAQWKGNIDVLDPLLQERFDSIRAATEQTEARLLQRQQGEVERWLTALENQAAEFDRLTDVSDKGKLANKLLQKIEREQDQRAEALSVTQQEALKAIQRQCEAEIAKDCENQIKVLFERIPRPRRVGFYRELEALLSDPTEEFNG</sequence>
<dbReference type="Proteomes" id="UP000239576">
    <property type="component" value="Unassembled WGS sequence"/>
</dbReference>
<proteinExistence type="predicted"/>